<dbReference type="InterPro" id="IPR000515">
    <property type="entry name" value="MetI-like"/>
</dbReference>
<evidence type="ECO:0000256" key="2">
    <source>
        <dbReference type="ARBA" id="ARBA00022448"/>
    </source>
</evidence>
<keyword evidence="3" id="KW-1003">Cell membrane</keyword>
<feature type="transmembrane region" description="Helical" evidence="8">
    <location>
        <begin position="355"/>
        <end position="377"/>
    </location>
</feature>
<name>A0A7C4L0E6_9CHLR</name>
<comment type="subcellular location">
    <subcellularLocation>
        <location evidence="1">Cell inner membrane</location>
        <topology evidence="1">Multi-pass membrane protein</topology>
    </subcellularLocation>
    <subcellularLocation>
        <location evidence="8">Cell membrane</location>
        <topology evidence="8">Multi-pass membrane protein</topology>
    </subcellularLocation>
</comment>
<evidence type="ECO:0000256" key="7">
    <source>
        <dbReference type="ARBA" id="ARBA00023136"/>
    </source>
</evidence>
<accession>A0A7C4L0E6</accession>
<dbReference type="AlphaFoldDB" id="A0A7C4L0E6"/>
<keyword evidence="7 8" id="KW-0472">Membrane</keyword>
<feature type="transmembrane region" description="Helical" evidence="8">
    <location>
        <begin position="189"/>
        <end position="211"/>
    </location>
</feature>
<proteinExistence type="inferred from homology"/>
<dbReference type="InterPro" id="IPR035906">
    <property type="entry name" value="MetI-like_sf"/>
</dbReference>
<comment type="caution">
    <text evidence="10">The sequence shown here is derived from an EMBL/GenBank/DDBJ whole genome shotgun (WGS) entry which is preliminary data.</text>
</comment>
<comment type="similarity">
    <text evidence="8">Belongs to the binding-protein-dependent transport system permease family.</text>
</comment>
<evidence type="ECO:0000256" key="4">
    <source>
        <dbReference type="ARBA" id="ARBA00022519"/>
    </source>
</evidence>
<feature type="transmembrane region" description="Helical" evidence="8">
    <location>
        <begin position="389"/>
        <end position="407"/>
    </location>
</feature>
<feature type="transmembrane region" description="Helical" evidence="8">
    <location>
        <begin position="231"/>
        <end position="254"/>
    </location>
</feature>
<evidence type="ECO:0000259" key="9">
    <source>
        <dbReference type="PROSITE" id="PS50928"/>
    </source>
</evidence>
<keyword evidence="2 8" id="KW-0813">Transport</keyword>
<feature type="domain" description="ABC transmembrane type-1" evidence="9">
    <location>
        <begin position="351"/>
        <end position="543"/>
    </location>
</feature>
<evidence type="ECO:0000256" key="3">
    <source>
        <dbReference type="ARBA" id="ARBA00022475"/>
    </source>
</evidence>
<feature type="transmembrane region" description="Helical" evidence="8">
    <location>
        <begin position="51"/>
        <end position="73"/>
    </location>
</feature>
<evidence type="ECO:0000256" key="5">
    <source>
        <dbReference type="ARBA" id="ARBA00022692"/>
    </source>
</evidence>
<dbReference type="GO" id="GO:0055085">
    <property type="term" value="P:transmembrane transport"/>
    <property type="evidence" value="ECO:0007669"/>
    <property type="project" value="InterPro"/>
</dbReference>
<evidence type="ECO:0000313" key="10">
    <source>
        <dbReference type="EMBL" id="HGS87818.1"/>
    </source>
</evidence>
<feature type="domain" description="ABC transmembrane type-1" evidence="9">
    <location>
        <begin position="47"/>
        <end position="254"/>
    </location>
</feature>
<feature type="transmembrane region" description="Helical" evidence="8">
    <location>
        <begin position="85"/>
        <end position="112"/>
    </location>
</feature>
<dbReference type="PANTHER" id="PTHR43357:SF4">
    <property type="entry name" value="INNER MEMBRANE ABC TRANSPORTER PERMEASE PROTEIN YDCV"/>
    <property type="match status" value="1"/>
</dbReference>
<keyword evidence="5 8" id="KW-0812">Transmembrane</keyword>
<dbReference type="PROSITE" id="PS50928">
    <property type="entry name" value="ABC_TM1"/>
    <property type="match status" value="2"/>
</dbReference>
<dbReference type="PANTHER" id="PTHR43357">
    <property type="entry name" value="INNER MEMBRANE ABC TRANSPORTER PERMEASE PROTEIN YDCV"/>
    <property type="match status" value="1"/>
</dbReference>
<keyword evidence="6 8" id="KW-1133">Transmembrane helix</keyword>
<gene>
    <name evidence="10" type="ORF">ENT17_09395</name>
</gene>
<reference evidence="10" key="1">
    <citation type="journal article" date="2020" name="mSystems">
        <title>Genome- and Community-Level Interaction Insights into Carbon Utilization and Element Cycling Functions of Hydrothermarchaeota in Hydrothermal Sediment.</title>
        <authorList>
            <person name="Zhou Z."/>
            <person name="Liu Y."/>
            <person name="Xu W."/>
            <person name="Pan J."/>
            <person name="Luo Z.H."/>
            <person name="Li M."/>
        </authorList>
    </citation>
    <scope>NUCLEOTIDE SEQUENCE [LARGE SCALE GENOMIC DNA]</scope>
    <source>
        <strain evidence="10">SpSt-556</strain>
    </source>
</reference>
<evidence type="ECO:0000256" key="8">
    <source>
        <dbReference type="RuleBase" id="RU363032"/>
    </source>
</evidence>
<sequence>MALWLLPLVFLLVFFFLPLGRILGVAGQGLLQTGLSPTAGERLLRALVFTFYQAALSTLLTVLVGLPGAYVFARFEFTGKRLLRLLSTLPFILPTVVVAAAFNALIGPRGWFNLLAMEWFNLPTPPLNLLNSLPAILLAHVFYNTTIVLRVVGSAWEQLDPRLEAAARVLGASPWRAFREVTLPLLRPALLAAALLVFLFDFTSFGVILLLGGARFATLEVEIYIQALHLLNLPLAGLLSLVQLLCTLLLTVLYTRVASRLNIPLTPRLRGEGAAPPRSLRQKALVGAVVLMLFTLLVLPLAALAARSVARLEPARGQRGTFESGLTLDYYRELFINRRGSLFYVPPIQAARNSLFYAAVTVGISLGLGLPAAAALSRRSPLNRLLDPLLMLPLGASAVTLGLGFILTFNRPPLEARSFPLLIPIAHSLVAFPFVVRTLTPVLNSIPLNLRQAAAVLGASPLRVWLEVDLPILARAALVAAIFSFTISLGEFGATSFLARPEYPTLPVAIFRFISQPGGLNYGQALAMSTLLLGVCGLGIAVLERVRLPEEGSR</sequence>
<feature type="transmembrane region" description="Helical" evidence="8">
    <location>
        <begin position="520"/>
        <end position="543"/>
    </location>
</feature>
<evidence type="ECO:0000256" key="1">
    <source>
        <dbReference type="ARBA" id="ARBA00004429"/>
    </source>
</evidence>
<protein>
    <submittedName>
        <fullName evidence="10">Iron ABC transporter permease</fullName>
    </submittedName>
</protein>
<organism evidence="10">
    <name type="scientific">Bellilinea caldifistulae</name>
    <dbReference type="NCBI Taxonomy" id="360411"/>
    <lineage>
        <taxon>Bacteria</taxon>
        <taxon>Bacillati</taxon>
        <taxon>Chloroflexota</taxon>
        <taxon>Anaerolineae</taxon>
        <taxon>Anaerolineales</taxon>
        <taxon>Anaerolineaceae</taxon>
        <taxon>Bellilinea</taxon>
    </lineage>
</organism>
<feature type="transmembrane region" description="Helical" evidence="8">
    <location>
        <begin position="284"/>
        <end position="306"/>
    </location>
</feature>
<dbReference type="SUPFAM" id="SSF161098">
    <property type="entry name" value="MetI-like"/>
    <property type="match status" value="2"/>
</dbReference>
<evidence type="ECO:0000256" key="6">
    <source>
        <dbReference type="ARBA" id="ARBA00022989"/>
    </source>
</evidence>
<feature type="transmembrane region" description="Helical" evidence="8">
    <location>
        <begin position="472"/>
        <end position="499"/>
    </location>
</feature>
<keyword evidence="4" id="KW-0997">Cell inner membrane</keyword>
<feature type="transmembrane region" description="Helical" evidence="8">
    <location>
        <begin position="419"/>
        <end position="436"/>
    </location>
</feature>
<dbReference type="Gene3D" id="1.10.3720.10">
    <property type="entry name" value="MetI-like"/>
    <property type="match status" value="2"/>
</dbReference>
<dbReference type="CDD" id="cd06261">
    <property type="entry name" value="TM_PBP2"/>
    <property type="match status" value="2"/>
</dbReference>
<dbReference type="Pfam" id="PF00528">
    <property type="entry name" value="BPD_transp_1"/>
    <property type="match status" value="2"/>
</dbReference>
<dbReference type="EMBL" id="DSXR01000093">
    <property type="protein sequence ID" value="HGS87818.1"/>
    <property type="molecule type" value="Genomic_DNA"/>
</dbReference>
<dbReference type="GO" id="GO:0005886">
    <property type="term" value="C:plasma membrane"/>
    <property type="evidence" value="ECO:0007669"/>
    <property type="project" value="UniProtKB-SubCell"/>
</dbReference>